<feature type="transmembrane region" description="Helical" evidence="7">
    <location>
        <begin position="174"/>
        <end position="196"/>
    </location>
</feature>
<evidence type="ECO:0000313" key="9">
    <source>
        <dbReference type="EMBL" id="GAA2593626.1"/>
    </source>
</evidence>
<dbReference type="RefSeq" id="WP_344541114.1">
    <property type="nucleotide sequence ID" value="NZ_BAAATD010000003.1"/>
</dbReference>
<reference evidence="9 10" key="1">
    <citation type="journal article" date="2019" name="Int. J. Syst. Evol. Microbiol.">
        <title>The Global Catalogue of Microorganisms (GCM) 10K type strain sequencing project: providing services to taxonomists for standard genome sequencing and annotation.</title>
        <authorList>
            <consortium name="The Broad Institute Genomics Platform"/>
            <consortium name="The Broad Institute Genome Sequencing Center for Infectious Disease"/>
            <person name="Wu L."/>
            <person name="Ma J."/>
        </authorList>
    </citation>
    <scope>NUCLEOTIDE SEQUENCE [LARGE SCALE GENOMIC DNA]</scope>
    <source>
        <strain evidence="9 10">JCM 6833</strain>
    </source>
</reference>
<dbReference type="PROSITE" id="PS00216">
    <property type="entry name" value="SUGAR_TRANSPORT_1"/>
    <property type="match status" value="1"/>
</dbReference>
<keyword evidence="3" id="KW-1003">Cell membrane</keyword>
<dbReference type="Pfam" id="PF07690">
    <property type="entry name" value="MFS_1"/>
    <property type="match status" value="1"/>
</dbReference>
<protein>
    <submittedName>
        <fullName evidence="9">MFS transporter</fullName>
    </submittedName>
</protein>
<feature type="transmembrane region" description="Helical" evidence="7">
    <location>
        <begin position="240"/>
        <end position="257"/>
    </location>
</feature>
<feature type="transmembrane region" description="Helical" evidence="7">
    <location>
        <begin position="308"/>
        <end position="331"/>
    </location>
</feature>
<evidence type="ECO:0000256" key="2">
    <source>
        <dbReference type="ARBA" id="ARBA00022448"/>
    </source>
</evidence>
<dbReference type="InterPro" id="IPR011701">
    <property type="entry name" value="MFS"/>
</dbReference>
<dbReference type="SUPFAM" id="SSF103473">
    <property type="entry name" value="MFS general substrate transporter"/>
    <property type="match status" value="1"/>
</dbReference>
<feature type="transmembrane region" description="Helical" evidence="7">
    <location>
        <begin position="87"/>
        <end position="106"/>
    </location>
</feature>
<keyword evidence="6 7" id="KW-0472">Membrane</keyword>
<feature type="transmembrane region" description="Helical" evidence="7">
    <location>
        <begin position="147"/>
        <end position="168"/>
    </location>
</feature>
<feature type="transmembrane region" description="Helical" evidence="7">
    <location>
        <begin position="450"/>
        <end position="471"/>
    </location>
</feature>
<keyword evidence="2" id="KW-0813">Transport</keyword>
<comment type="caution">
    <text evidence="9">The sequence shown here is derived from an EMBL/GenBank/DDBJ whole genome shotgun (WGS) entry which is preliminary data.</text>
</comment>
<dbReference type="PANTHER" id="PTHR42718:SF46">
    <property type="entry name" value="BLR6921 PROTEIN"/>
    <property type="match status" value="1"/>
</dbReference>
<evidence type="ECO:0000256" key="1">
    <source>
        <dbReference type="ARBA" id="ARBA00004651"/>
    </source>
</evidence>
<feature type="transmembrane region" description="Helical" evidence="7">
    <location>
        <begin position="277"/>
        <end position="302"/>
    </location>
</feature>
<evidence type="ECO:0000256" key="5">
    <source>
        <dbReference type="ARBA" id="ARBA00022989"/>
    </source>
</evidence>
<feature type="transmembrane region" description="Helical" evidence="7">
    <location>
        <begin position="371"/>
        <end position="394"/>
    </location>
</feature>
<evidence type="ECO:0000256" key="7">
    <source>
        <dbReference type="SAM" id="Phobius"/>
    </source>
</evidence>
<feature type="transmembrane region" description="Helical" evidence="7">
    <location>
        <begin position="406"/>
        <end position="430"/>
    </location>
</feature>
<keyword evidence="4 7" id="KW-0812">Transmembrane</keyword>
<feature type="transmembrane region" description="Helical" evidence="7">
    <location>
        <begin position="343"/>
        <end position="359"/>
    </location>
</feature>
<dbReference type="CDD" id="cd17321">
    <property type="entry name" value="MFS_MMR_MDR_like"/>
    <property type="match status" value="1"/>
</dbReference>
<dbReference type="InterPro" id="IPR005829">
    <property type="entry name" value="Sugar_transporter_CS"/>
</dbReference>
<feature type="transmembrane region" description="Helical" evidence="7">
    <location>
        <begin position="112"/>
        <end position="135"/>
    </location>
</feature>
<sequence length="484" mass="49781">MSRPIRVATSPERAQPHRWYALALLCTTLFLIILDSSIVIVAIPSIDGDLALSADGAQWVVSAYAVTFGGLLLLGGRAADRLGRRRVFMWGVAVFALSSLGCGLAPSGELLVVARMFQGAGAAMMAPSALSIVMATFVEAAERNRALGFWGATGGIGGTTGALVGGPITQGPGWPWIFFLNVPVCVALLALSPVLLREHHERGRGGSFGAPAAATVTMAAMLLVYAVVQVPVHGWTGPRTWPALVAVAVLGVVFWRAESRSADPLIPPRLARSPALIGGSLVTVAIGMMVFGGVAFTLTLYAQNVLGYSASAFGLMSSINAVMAIVGSTVGQRAVTRCGPGRVAVVSLLITALACAHLTRIDADGTFLTDLLPALLIFGAGLGAGTVAGTIAALSEVEERHSGVASGISTAAFQLGGALGVALISSAAVWRTGRAPAGTMLEDALTDGYRFGFMVAVAIALVTLPLAHILLRPARTTSPSRRNP</sequence>
<dbReference type="PANTHER" id="PTHR42718">
    <property type="entry name" value="MAJOR FACILITATOR SUPERFAMILY MULTIDRUG TRANSPORTER MFSC"/>
    <property type="match status" value="1"/>
</dbReference>
<feature type="transmembrane region" description="Helical" evidence="7">
    <location>
        <begin position="20"/>
        <end position="44"/>
    </location>
</feature>
<feature type="transmembrane region" description="Helical" evidence="7">
    <location>
        <begin position="208"/>
        <end position="228"/>
    </location>
</feature>
<evidence type="ECO:0000259" key="8">
    <source>
        <dbReference type="PROSITE" id="PS50850"/>
    </source>
</evidence>
<evidence type="ECO:0000256" key="4">
    <source>
        <dbReference type="ARBA" id="ARBA00022692"/>
    </source>
</evidence>
<dbReference type="Gene3D" id="1.20.1250.20">
    <property type="entry name" value="MFS general substrate transporter like domains"/>
    <property type="match status" value="1"/>
</dbReference>
<proteinExistence type="predicted"/>
<dbReference type="InterPro" id="IPR020846">
    <property type="entry name" value="MFS_dom"/>
</dbReference>
<dbReference type="PROSITE" id="PS50850">
    <property type="entry name" value="MFS"/>
    <property type="match status" value="1"/>
</dbReference>
<name>A0ABN3PNT2_9ACTN</name>
<gene>
    <name evidence="9" type="ORF">GCM10010411_28470</name>
</gene>
<keyword evidence="5 7" id="KW-1133">Transmembrane helix</keyword>
<comment type="subcellular location">
    <subcellularLocation>
        <location evidence="1">Cell membrane</location>
        <topology evidence="1">Multi-pass membrane protein</topology>
    </subcellularLocation>
</comment>
<accession>A0ABN3PNT2</accession>
<evidence type="ECO:0000313" key="10">
    <source>
        <dbReference type="Proteomes" id="UP001501509"/>
    </source>
</evidence>
<dbReference type="Gene3D" id="1.20.1720.10">
    <property type="entry name" value="Multidrug resistance protein D"/>
    <property type="match status" value="1"/>
</dbReference>
<keyword evidence="10" id="KW-1185">Reference proteome</keyword>
<evidence type="ECO:0000256" key="3">
    <source>
        <dbReference type="ARBA" id="ARBA00022475"/>
    </source>
</evidence>
<dbReference type="Proteomes" id="UP001501509">
    <property type="component" value="Unassembled WGS sequence"/>
</dbReference>
<dbReference type="EMBL" id="BAAATD010000003">
    <property type="protein sequence ID" value="GAA2593626.1"/>
    <property type="molecule type" value="Genomic_DNA"/>
</dbReference>
<feature type="domain" description="Major facilitator superfamily (MFS) profile" evidence="8">
    <location>
        <begin position="21"/>
        <end position="475"/>
    </location>
</feature>
<evidence type="ECO:0000256" key="6">
    <source>
        <dbReference type="ARBA" id="ARBA00023136"/>
    </source>
</evidence>
<organism evidence="9 10">
    <name type="scientific">Actinomadura fulvescens</name>
    <dbReference type="NCBI Taxonomy" id="46160"/>
    <lineage>
        <taxon>Bacteria</taxon>
        <taxon>Bacillati</taxon>
        <taxon>Actinomycetota</taxon>
        <taxon>Actinomycetes</taxon>
        <taxon>Streptosporangiales</taxon>
        <taxon>Thermomonosporaceae</taxon>
        <taxon>Actinomadura</taxon>
    </lineage>
</organism>
<feature type="transmembrane region" description="Helical" evidence="7">
    <location>
        <begin position="56"/>
        <end position="75"/>
    </location>
</feature>
<dbReference type="InterPro" id="IPR036259">
    <property type="entry name" value="MFS_trans_sf"/>
</dbReference>